<keyword evidence="2" id="KW-1185">Reference proteome</keyword>
<proteinExistence type="predicted"/>
<organism evidence="1 2">
    <name type="scientific">Malus domestica</name>
    <name type="common">Apple</name>
    <name type="synonym">Pyrus malus</name>
    <dbReference type="NCBI Taxonomy" id="3750"/>
    <lineage>
        <taxon>Eukaryota</taxon>
        <taxon>Viridiplantae</taxon>
        <taxon>Streptophyta</taxon>
        <taxon>Embryophyta</taxon>
        <taxon>Tracheophyta</taxon>
        <taxon>Spermatophyta</taxon>
        <taxon>Magnoliopsida</taxon>
        <taxon>eudicotyledons</taxon>
        <taxon>Gunneridae</taxon>
        <taxon>Pentapetalae</taxon>
        <taxon>rosids</taxon>
        <taxon>fabids</taxon>
        <taxon>Rosales</taxon>
        <taxon>Rosaceae</taxon>
        <taxon>Amygdaloideae</taxon>
        <taxon>Maleae</taxon>
        <taxon>Malus</taxon>
    </lineage>
</organism>
<dbReference type="AlphaFoldDB" id="A0A498IUK9"/>
<evidence type="ECO:0000313" key="2">
    <source>
        <dbReference type="Proteomes" id="UP000290289"/>
    </source>
</evidence>
<gene>
    <name evidence="1" type="ORF">DVH24_022229</name>
</gene>
<evidence type="ECO:0000313" key="1">
    <source>
        <dbReference type="EMBL" id="RXH86956.1"/>
    </source>
</evidence>
<accession>A0A498IUK9</accession>
<sequence>MVELFSLFNNSSHQATIDTKEKNLGAVVSGQGVSIRSPIFINKDRTSGLTLHCTFQGAAREIIMWDWDWNLNFVDKASGRKYQFKIKHTDGVIRLYLSDTGIAVLADDEEESIGMYPTEKHYPFYKMSFDQDGQWVVIPSP</sequence>
<reference evidence="1 2" key="1">
    <citation type="submission" date="2018-10" db="EMBL/GenBank/DDBJ databases">
        <title>A high-quality apple genome assembly.</title>
        <authorList>
            <person name="Hu J."/>
        </authorList>
    </citation>
    <scope>NUCLEOTIDE SEQUENCE [LARGE SCALE GENOMIC DNA]</scope>
    <source>
        <strain evidence="2">cv. HFTH1</strain>
        <tissue evidence="1">Young leaf</tissue>
    </source>
</reference>
<protein>
    <submittedName>
        <fullName evidence="1">Uncharacterized protein</fullName>
    </submittedName>
</protein>
<dbReference type="Proteomes" id="UP000290289">
    <property type="component" value="Chromosome 10"/>
</dbReference>
<name>A0A498IUK9_MALDO</name>
<comment type="caution">
    <text evidence="1">The sequence shown here is derived from an EMBL/GenBank/DDBJ whole genome shotgun (WGS) entry which is preliminary data.</text>
</comment>
<dbReference type="EMBL" id="RDQH01000336">
    <property type="protein sequence ID" value="RXH86956.1"/>
    <property type="molecule type" value="Genomic_DNA"/>
</dbReference>